<organism evidence="2 3">
    <name type="scientific">Acanthoscelides obtectus</name>
    <name type="common">Bean weevil</name>
    <name type="synonym">Bruchus obtectus</name>
    <dbReference type="NCBI Taxonomy" id="200917"/>
    <lineage>
        <taxon>Eukaryota</taxon>
        <taxon>Metazoa</taxon>
        <taxon>Ecdysozoa</taxon>
        <taxon>Arthropoda</taxon>
        <taxon>Hexapoda</taxon>
        <taxon>Insecta</taxon>
        <taxon>Pterygota</taxon>
        <taxon>Neoptera</taxon>
        <taxon>Endopterygota</taxon>
        <taxon>Coleoptera</taxon>
        <taxon>Polyphaga</taxon>
        <taxon>Cucujiformia</taxon>
        <taxon>Chrysomeloidea</taxon>
        <taxon>Chrysomelidae</taxon>
        <taxon>Bruchinae</taxon>
        <taxon>Bruchini</taxon>
        <taxon>Acanthoscelides</taxon>
    </lineage>
</organism>
<proteinExistence type="predicted"/>
<keyword evidence="3" id="KW-1185">Reference proteome</keyword>
<feature type="compositionally biased region" description="Polar residues" evidence="1">
    <location>
        <begin position="132"/>
        <end position="145"/>
    </location>
</feature>
<protein>
    <submittedName>
        <fullName evidence="2">Uncharacterized protein</fullName>
    </submittedName>
</protein>
<dbReference type="Proteomes" id="UP001152888">
    <property type="component" value="Unassembled WGS sequence"/>
</dbReference>
<comment type="caution">
    <text evidence="2">The sequence shown here is derived from an EMBL/GenBank/DDBJ whole genome shotgun (WGS) entry which is preliminary data.</text>
</comment>
<evidence type="ECO:0000313" key="3">
    <source>
        <dbReference type="Proteomes" id="UP001152888"/>
    </source>
</evidence>
<reference evidence="2" key="1">
    <citation type="submission" date="2022-03" db="EMBL/GenBank/DDBJ databases">
        <authorList>
            <person name="Sayadi A."/>
        </authorList>
    </citation>
    <scope>NUCLEOTIDE SEQUENCE</scope>
</reference>
<evidence type="ECO:0000256" key="1">
    <source>
        <dbReference type="SAM" id="MobiDB-lite"/>
    </source>
</evidence>
<gene>
    <name evidence="2" type="ORF">ACAOBT_LOCUS33420</name>
</gene>
<name>A0A9P0Q779_ACAOB</name>
<dbReference type="EMBL" id="CAKOFQ010008316">
    <property type="protein sequence ID" value="CAH2013352.1"/>
    <property type="molecule type" value="Genomic_DNA"/>
</dbReference>
<feature type="region of interest" description="Disordered" evidence="1">
    <location>
        <begin position="132"/>
        <end position="153"/>
    </location>
</feature>
<sequence length="363" mass="41873">MPKKKRGNNWCSKKRVWYAKKPAIMNLAAISTNNYNLLVEGKNDSLQDTRMIESSNVDQVQPGTINTPGQGQESDITVKQNKFKRRRKKSNLRRRKKHGRVLKASLPAPQQQMVAYMGTSILNIPVQSTTKITPSQVQESDNTVNQKKRKRRRHKTNLTLYRPKKHTIVIKASSPAPKQQMVVHKSTEILNIPVKSTTNVKDAERDGINQERTENQLVVKVKSEKPDTDPYVDNIKFENMQTLMLNEEFHIKSEYDEDAGFYSMQESQKLEEKPLMSSRKFENLDASGLPKEFYVKAESDQCDWTAHTVDQMKMELHESKKLEVKPLMSIRKFEDMDALGLHKEFDIKAESDQVVGHDWAETD</sequence>
<evidence type="ECO:0000313" key="2">
    <source>
        <dbReference type="EMBL" id="CAH2013352.1"/>
    </source>
</evidence>
<dbReference type="AlphaFoldDB" id="A0A9P0Q779"/>
<accession>A0A9P0Q779</accession>